<name>A0A409VDS6_9AGAR</name>
<reference evidence="1 2" key="1">
    <citation type="journal article" date="2018" name="Evol. Lett.">
        <title>Horizontal gene cluster transfer increased hallucinogenic mushroom diversity.</title>
        <authorList>
            <person name="Reynolds H.T."/>
            <person name="Vijayakumar V."/>
            <person name="Gluck-Thaler E."/>
            <person name="Korotkin H.B."/>
            <person name="Matheny P.B."/>
            <person name="Slot J.C."/>
        </authorList>
    </citation>
    <scope>NUCLEOTIDE SEQUENCE [LARGE SCALE GENOMIC DNA]</scope>
    <source>
        <strain evidence="1 2">2629</strain>
    </source>
</reference>
<evidence type="ECO:0000313" key="2">
    <source>
        <dbReference type="Proteomes" id="UP000284842"/>
    </source>
</evidence>
<organism evidence="1 2">
    <name type="scientific">Panaeolus cyanescens</name>
    <dbReference type="NCBI Taxonomy" id="181874"/>
    <lineage>
        <taxon>Eukaryota</taxon>
        <taxon>Fungi</taxon>
        <taxon>Dikarya</taxon>
        <taxon>Basidiomycota</taxon>
        <taxon>Agaricomycotina</taxon>
        <taxon>Agaricomycetes</taxon>
        <taxon>Agaricomycetidae</taxon>
        <taxon>Agaricales</taxon>
        <taxon>Agaricineae</taxon>
        <taxon>Galeropsidaceae</taxon>
        <taxon>Panaeolus</taxon>
    </lineage>
</organism>
<dbReference type="InParanoid" id="A0A409VDS6"/>
<gene>
    <name evidence="1" type="ORF">CVT24_006734</name>
</gene>
<comment type="caution">
    <text evidence="1">The sequence shown here is derived from an EMBL/GenBank/DDBJ whole genome shotgun (WGS) entry which is preliminary data.</text>
</comment>
<dbReference type="AlphaFoldDB" id="A0A409VDS6"/>
<accession>A0A409VDS6</accession>
<evidence type="ECO:0000313" key="1">
    <source>
        <dbReference type="EMBL" id="PPQ63360.1"/>
    </source>
</evidence>
<dbReference type="EMBL" id="NHTK01006125">
    <property type="protein sequence ID" value="PPQ63360.1"/>
    <property type="molecule type" value="Genomic_DNA"/>
</dbReference>
<dbReference type="OrthoDB" id="3256525at2759"/>
<keyword evidence="2" id="KW-1185">Reference proteome</keyword>
<proteinExistence type="predicted"/>
<sequence>MMTTASGPTAVYSLSSPEYMMATGTTISDIPYEVLLYIFTIASLSAFSGPPRWRTSTGKIPRNPVHNPIIDRSTSYHPFSTKPFSVRSEEWARTVQESLNTRRTIVLVCKEWWKLGTELLYEAIRIDHASMALFNALNPADEESEPVSHGTNKFDLAKLVKRAEICADMVDIDPFNPSLAWRILRSCPNITTVVIPDLRGISLGRARWADENEAFELNGPSTAPAFPNITTIECHIPLTAGPNTRALKGVNRVQHNLNGFLEQLLDHSPNVERITLTGGRWMNTPFTPQQPEPKLFAFSFLTTLRVEAQVEALLQAEPELILQLPKLRHLIIGGALGAAGPVLMSCGPQIAALEVLDLPIDASSRWRQPTIRPRVWTVSNVLEKCLNIQELNFPLSLGETILLGLKQASTGPPNPGKCALPDLQRIRIHWTMNGPENTASTEKFMANIGQFFANHLEAKFMSEVVLSGHGGQDHAWKWQPLIQRIKDCGRKFERVCIIMQPM</sequence>
<dbReference type="Proteomes" id="UP000284842">
    <property type="component" value="Unassembled WGS sequence"/>
</dbReference>
<protein>
    <submittedName>
        <fullName evidence="1">Uncharacterized protein</fullName>
    </submittedName>
</protein>